<feature type="transmembrane region" description="Helical" evidence="1">
    <location>
        <begin position="204"/>
        <end position="221"/>
    </location>
</feature>
<feature type="transmembrane region" description="Helical" evidence="1">
    <location>
        <begin position="180"/>
        <end position="197"/>
    </location>
</feature>
<dbReference type="EMBL" id="QMIG01000006">
    <property type="protein sequence ID" value="RAW15355.1"/>
    <property type="molecule type" value="Genomic_DNA"/>
</dbReference>
<evidence type="ECO:0000313" key="2">
    <source>
        <dbReference type="EMBL" id="RAW15355.1"/>
    </source>
</evidence>
<gene>
    <name evidence="2" type="ORF">DPM12_08860</name>
</gene>
<feature type="transmembrane region" description="Helical" evidence="1">
    <location>
        <begin position="21"/>
        <end position="44"/>
    </location>
</feature>
<feature type="transmembrane region" description="Helical" evidence="1">
    <location>
        <begin position="227"/>
        <end position="247"/>
    </location>
</feature>
<proteinExistence type="predicted"/>
<feature type="transmembrane region" description="Helical" evidence="1">
    <location>
        <begin position="419"/>
        <end position="437"/>
    </location>
</feature>
<keyword evidence="3" id="KW-1185">Reference proteome</keyword>
<reference evidence="2 3" key="1">
    <citation type="submission" date="2018-06" db="EMBL/GenBank/DDBJ databases">
        <title>Phytoactinopolyspora halophila sp. nov., a novel halophilic actinomycete isolated from a saline soil in China.</title>
        <authorList>
            <person name="Tang S.-K."/>
        </authorList>
    </citation>
    <scope>NUCLEOTIDE SEQUENCE [LARGE SCALE GENOMIC DNA]</scope>
    <source>
        <strain evidence="2 3">YIM 96934</strain>
    </source>
</reference>
<feature type="transmembrane region" description="Helical" evidence="1">
    <location>
        <begin position="128"/>
        <end position="147"/>
    </location>
</feature>
<keyword evidence="1" id="KW-1133">Transmembrane helix</keyword>
<dbReference type="RefSeq" id="WP_112257958.1">
    <property type="nucleotide sequence ID" value="NZ_QMIG01000006.1"/>
</dbReference>
<sequence length="577" mass="62125">MLSRASGTASRNEVANERVMRWAPTALGVVAGLVLVVLAGQAFLGAAQIGISTDEPVHQARMNQWFANGWYLPPYFFDHGVIDPAIATGRKHSYGAAFGIFGHVAAVITGAESWGTTEPTAAAYTARGFALVTLGLLGALAVGYALLVTTGRWVIGAWAAAATFAIPLWVGYSMFAVKDIPVATGWTLVTTGMIIALVPTTRRLRPVTVTLLCFAGVWFSFGARTALWIPLAASAITFAFLVGCSPFRQRIATSVRGVAIGLASGLVAVAILHYRNVATPVEWLVSAVWTAGDFHWTGTTLTAGQLVSEKPPWWYIPAWLGGSTPLLVLLLSIIGTILVARLVLRRQHHTTGALSDRLSHPHAGMLLWVQQALLLPAVSTIGDATMYAGLRQHLYIVPALAAVAGFGAYCIVQRFGRGWPSAAVTVLLILAIAVPAWEQSRLFPYNFVYKNVAAGPVNDRWETDMHWVSAREALARVPSDESVRCYTNAVVQPPDDVVEASVHWCDEDDQVRAFLDEQGSDGTPERAPGQAWVIARKYRGTPPAEGCVEHDNITRPLRGENVVISYVLTCEPAALQE</sequence>
<evidence type="ECO:0000313" key="3">
    <source>
        <dbReference type="Proteomes" id="UP000250462"/>
    </source>
</evidence>
<evidence type="ECO:0008006" key="4">
    <source>
        <dbReference type="Google" id="ProtNLM"/>
    </source>
</evidence>
<dbReference type="OrthoDB" id="3790899at2"/>
<feature type="transmembrane region" description="Helical" evidence="1">
    <location>
        <begin position="254"/>
        <end position="274"/>
    </location>
</feature>
<feature type="transmembrane region" description="Helical" evidence="1">
    <location>
        <begin position="365"/>
        <end position="388"/>
    </location>
</feature>
<feature type="transmembrane region" description="Helical" evidence="1">
    <location>
        <begin position="318"/>
        <end position="344"/>
    </location>
</feature>
<feature type="transmembrane region" description="Helical" evidence="1">
    <location>
        <begin position="394"/>
        <end position="412"/>
    </location>
</feature>
<protein>
    <recommendedName>
        <fullName evidence="4">Glycosyltransferase RgtA/B/C/D-like domain-containing protein</fullName>
    </recommendedName>
</protein>
<accession>A0A329QSQ4</accession>
<organism evidence="2 3">
    <name type="scientific">Phytoactinopolyspora halophila</name>
    <dbReference type="NCBI Taxonomy" id="1981511"/>
    <lineage>
        <taxon>Bacteria</taxon>
        <taxon>Bacillati</taxon>
        <taxon>Actinomycetota</taxon>
        <taxon>Actinomycetes</taxon>
        <taxon>Jiangellales</taxon>
        <taxon>Jiangellaceae</taxon>
        <taxon>Phytoactinopolyspora</taxon>
    </lineage>
</organism>
<name>A0A329QSQ4_9ACTN</name>
<feature type="transmembrane region" description="Helical" evidence="1">
    <location>
        <begin position="154"/>
        <end position="174"/>
    </location>
</feature>
<dbReference type="Proteomes" id="UP000250462">
    <property type="component" value="Unassembled WGS sequence"/>
</dbReference>
<keyword evidence="1" id="KW-0812">Transmembrane</keyword>
<comment type="caution">
    <text evidence="2">The sequence shown here is derived from an EMBL/GenBank/DDBJ whole genome shotgun (WGS) entry which is preliminary data.</text>
</comment>
<evidence type="ECO:0000256" key="1">
    <source>
        <dbReference type="SAM" id="Phobius"/>
    </source>
</evidence>
<keyword evidence="1" id="KW-0472">Membrane</keyword>
<dbReference type="AlphaFoldDB" id="A0A329QSQ4"/>